<sequence length="189" mass="21543">MISSINHSILTQVLRALKDGNIRHCESLGFTHSELNQLNQLTMDELFCLSRSAAQFMSVTVQHEVLRKMLAQAKQEIFLQQRIEKAISLGGSIELLNKFFGMSSNEISARRRLMGIHIPQGRTQIPNEADDAKIWEHWQQSPPDKIYSLDALDKMIEIVEKISSDDNPISLTVVWNRIVIWAKDESDNG</sequence>
<dbReference type="RefSeq" id="WP_112872058.1">
    <property type="nucleotide sequence ID" value="NZ_CP034752.1"/>
</dbReference>
<dbReference type="Pfam" id="PF11198">
    <property type="entry name" value="DUF2857"/>
    <property type="match status" value="1"/>
</dbReference>
<dbReference type="AlphaFoldDB" id="A0A411WM25"/>
<gene>
    <name evidence="1" type="ORF">EKN56_12825</name>
</gene>
<evidence type="ECO:0000313" key="2">
    <source>
        <dbReference type="Proteomes" id="UP000293154"/>
    </source>
</evidence>
<reference evidence="1 2" key="1">
    <citation type="submission" date="2019-03" db="EMBL/GenBank/DDBJ databases">
        <title>Pragia sp. nov. isolated from the gut tract of Carduelis flavirostris.</title>
        <authorList>
            <person name="Ge Y."/>
        </authorList>
    </citation>
    <scope>NUCLEOTIDE SEQUENCE [LARGE SCALE GENOMIC DNA]</scope>
    <source>
        <strain evidence="1 2">CF-458</strain>
    </source>
</reference>
<evidence type="ECO:0000313" key="1">
    <source>
        <dbReference type="EMBL" id="QBH97200.1"/>
    </source>
</evidence>
<protein>
    <submittedName>
        <fullName evidence="1">DUF2857 domain-containing protein</fullName>
    </submittedName>
</protein>
<accession>A0A411WM25</accession>
<dbReference type="EMBL" id="CP034752">
    <property type="protein sequence ID" value="QBH97200.1"/>
    <property type="molecule type" value="Genomic_DNA"/>
</dbReference>
<dbReference type="Proteomes" id="UP000293154">
    <property type="component" value="Chromosome"/>
</dbReference>
<keyword evidence="2" id="KW-1185">Reference proteome</keyword>
<proteinExistence type="predicted"/>
<name>A0A411WM25_9GAMM</name>
<dbReference type="OrthoDB" id="7065319at2"/>
<dbReference type="KEGG" id="prag:EKN56_12825"/>
<organism evidence="1 2">
    <name type="scientific">Limnobaculum zhutongyuii</name>
    <dbReference type="NCBI Taxonomy" id="2498113"/>
    <lineage>
        <taxon>Bacteria</taxon>
        <taxon>Pseudomonadati</taxon>
        <taxon>Pseudomonadota</taxon>
        <taxon>Gammaproteobacteria</taxon>
        <taxon>Enterobacterales</taxon>
        <taxon>Budviciaceae</taxon>
        <taxon>Limnobaculum</taxon>
    </lineage>
</organism>
<dbReference type="InterPro" id="IPR021364">
    <property type="entry name" value="DUF2857"/>
</dbReference>